<comment type="caution">
    <text evidence="1">The sequence shown here is derived from an EMBL/GenBank/DDBJ whole genome shotgun (WGS) entry which is preliminary data.</text>
</comment>
<reference evidence="2" key="1">
    <citation type="journal article" date="2022" name="Nat. Commun.">
        <title>Chromosome evolution and the genetic basis of agronomically important traits in greater yam.</title>
        <authorList>
            <person name="Bredeson J.V."/>
            <person name="Lyons J.B."/>
            <person name="Oniyinde I.O."/>
            <person name="Okereke N.R."/>
            <person name="Kolade O."/>
            <person name="Nnabue I."/>
            <person name="Nwadili C.O."/>
            <person name="Hribova E."/>
            <person name="Parker M."/>
            <person name="Nwogha J."/>
            <person name="Shu S."/>
            <person name="Carlson J."/>
            <person name="Kariba R."/>
            <person name="Muthemba S."/>
            <person name="Knop K."/>
            <person name="Barton G.J."/>
            <person name="Sherwood A.V."/>
            <person name="Lopez-Montes A."/>
            <person name="Asiedu R."/>
            <person name="Jamnadass R."/>
            <person name="Muchugi A."/>
            <person name="Goodstein D."/>
            <person name="Egesi C.N."/>
            <person name="Featherston J."/>
            <person name="Asfaw A."/>
            <person name="Simpson G.G."/>
            <person name="Dolezel J."/>
            <person name="Hendre P.S."/>
            <person name="Van Deynze A."/>
            <person name="Kumar P.L."/>
            <person name="Obidiegwu J.E."/>
            <person name="Bhattacharjee R."/>
            <person name="Rokhsar D.S."/>
        </authorList>
    </citation>
    <scope>NUCLEOTIDE SEQUENCE [LARGE SCALE GENOMIC DNA]</scope>
    <source>
        <strain evidence="2">cv. TDa95/00328</strain>
    </source>
</reference>
<protein>
    <submittedName>
        <fullName evidence="1">RINT-1/Tip20 protein</fullName>
    </submittedName>
</protein>
<accession>A0ACB7VSR0</accession>
<dbReference type="Proteomes" id="UP000827976">
    <property type="component" value="Chromosome 7"/>
</dbReference>
<dbReference type="EMBL" id="CM037017">
    <property type="protein sequence ID" value="KAH7677435.1"/>
    <property type="molecule type" value="Genomic_DNA"/>
</dbReference>
<evidence type="ECO:0000313" key="2">
    <source>
        <dbReference type="Proteomes" id="UP000827976"/>
    </source>
</evidence>
<name>A0ACB7VSR0_DIOAL</name>
<evidence type="ECO:0000313" key="1">
    <source>
        <dbReference type="EMBL" id="KAH7677435.1"/>
    </source>
</evidence>
<proteinExistence type="predicted"/>
<sequence length="813" mass="93545">MALRRKSPADLLGFLDDHLKTREDLLKLPSLVARIDRECLDLEAGLHSLEKNLSCALVSWISRSDEVRKALRQIDLSRDDNVDGVRMRRARKMIDEELPLLVREVDRIESVRAYAETTLQLELLVGDLEDAVISIMSAAVSGLKHEKLLLAINATKDIEKVLVDITHGRPRWLHLLMAVDSRVEKALAFLRPQALSDHRALLASLGWPPSLSTVNMEKDNYKDIPNPLILMQGEKKEKYSRSFLALCALQHLQAQRDKRKNDFAKYKKEYNSVNIDKQLCSHSGLWTIDELVSPIASRMEYHFSKWSDEPKFIFALVYKVTRDFLEGVDNVLQPLIDEARLVGYSAKESWVSAMVKMLYQYLEREIFPVLAKPEDCRDSNREVASSWIHLVDIMISFDKRMQILSSSGTAFMGVFAGFEGFSQSLPVMSIFSEHSNWLQIWAGIELKYARDKLRSELEDERSWAIHVAKHAGLSYEDSAESFLLSTREDHKAPSIAESFVQLAWAMIERGRSLPGTSVRTVFVRSSVIIFFYDFFPHLVQRCHEIESKASIQEDDMVLRVAGLMNAARYIECVMRDWSEDLIFLEMSAAEDVITEVQNADQYLHNCFFRDEILYLVKLETDYLEEIVSALLLDFNALCWDYIQNSDQWERVDDKYKDKVSDEENFSVSPDLIEALDMLKNRMTILKIDLNVKYFLDLWRSVAEGLDHFIFNSIPLSQGKFSSYGVNQFKADIDALLTVFRPFCARPEVFFPCTMDALTLLTMKRRDVDLLLEVLSKGEKNIDKCLQSRGLFHVSASQVEKILWNIKVESTTDK</sequence>
<gene>
    <name evidence="1" type="ORF">IHE45_07G084200</name>
</gene>
<organism evidence="1 2">
    <name type="scientific">Dioscorea alata</name>
    <name type="common">Purple yam</name>
    <dbReference type="NCBI Taxonomy" id="55571"/>
    <lineage>
        <taxon>Eukaryota</taxon>
        <taxon>Viridiplantae</taxon>
        <taxon>Streptophyta</taxon>
        <taxon>Embryophyta</taxon>
        <taxon>Tracheophyta</taxon>
        <taxon>Spermatophyta</taxon>
        <taxon>Magnoliopsida</taxon>
        <taxon>Liliopsida</taxon>
        <taxon>Dioscoreales</taxon>
        <taxon>Dioscoreaceae</taxon>
        <taxon>Dioscorea</taxon>
    </lineage>
</organism>
<keyword evidence="2" id="KW-1185">Reference proteome</keyword>